<comment type="caution">
    <text evidence="1">The sequence shown here is derived from an EMBL/GenBank/DDBJ whole genome shotgun (WGS) entry which is preliminary data.</text>
</comment>
<accession>A0ABQ7ESZ3</accession>
<gene>
    <name evidence="1" type="ORF">DY000_02047110</name>
</gene>
<name>A0ABQ7ESZ3_BRACR</name>
<protein>
    <submittedName>
        <fullName evidence="1">Uncharacterized protein</fullName>
    </submittedName>
</protein>
<organism evidence="1 2">
    <name type="scientific">Brassica cretica</name>
    <name type="common">Mustard</name>
    <dbReference type="NCBI Taxonomy" id="69181"/>
    <lineage>
        <taxon>Eukaryota</taxon>
        <taxon>Viridiplantae</taxon>
        <taxon>Streptophyta</taxon>
        <taxon>Embryophyta</taxon>
        <taxon>Tracheophyta</taxon>
        <taxon>Spermatophyta</taxon>
        <taxon>Magnoliopsida</taxon>
        <taxon>eudicotyledons</taxon>
        <taxon>Gunneridae</taxon>
        <taxon>Pentapetalae</taxon>
        <taxon>rosids</taxon>
        <taxon>malvids</taxon>
        <taxon>Brassicales</taxon>
        <taxon>Brassicaceae</taxon>
        <taxon>Brassiceae</taxon>
        <taxon>Brassica</taxon>
    </lineage>
</organism>
<dbReference type="EMBL" id="QGKV02000297">
    <property type="protein sequence ID" value="KAF3606228.1"/>
    <property type="molecule type" value="Genomic_DNA"/>
</dbReference>
<reference evidence="1 2" key="1">
    <citation type="journal article" date="2020" name="BMC Genomics">
        <title>Intraspecific diversification of the crop wild relative Brassica cretica Lam. using demographic model selection.</title>
        <authorList>
            <person name="Kioukis A."/>
            <person name="Michalopoulou V.A."/>
            <person name="Briers L."/>
            <person name="Pirintsos S."/>
            <person name="Studholme D.J."/>
            <person name="Pavlidis P."/>
            <person name="Sarris P.F."/>
        </authorList>
    </citation>
    <scope>NUCLEOTIDE SEQUENCE [LARGE SCALE GENOMIC DNA]</scope>
    <source>
        <strain evidence="2">cv. PFS-1207/04</strain>
    </source>
</reference>
<evidence type="ECO:0000313" key="1">
    <source>
        <dbReference type="EMBL" id="KAF3606228.1"/>
    </source>
</evidence>
<keyword evidence="2" id="KW-1185">Reference proteome</keyword>
<sequence>MAGKEYVNFKRTRSDVFGNIRVQRKLLLEHGIKKKGMLTWGLTWGKEKMTVLMTQVVFLVFSFKRFYVRRFCCDFVLVVEIKLWWNIQWQDFKDVIQGERRNKYKVDRLILEICYTEIAPLIDVVQRGEIRNSGLRYSVWFYFRFYFYHDLGYANVLLYHSETFACHHQSTWGMLLMLFLMELKSVVLLPLSILYELQWHMLLWSEKLDEEGTQVGGRINLLSDCTSNFMSGFTLGEKEDTSKNVLSCVLILGFGRVIVTSDSTHEKLFSFWNQEILLRSSNSVFLIDFDSSVFPPPSFTCFSIVAWLMAAEISVWRCTRLIYILEWFYRWVRPPSCLRELLLVGVIDLSDTILTNGASKGKLKFCDRIHFDVVFPRDKSGLFSVNQSAKVDFWVSIHNLYSIKRRRFLHGTSYVNWWSDFTCNSSKSLCVILNEDVISFHGYISLHSRKGAFVGVQLFSHNMLDGTIHYTLPYYREQ</sequence>
<proteinExistence type="predicted"/>
<evidence type="ECO:0000313" key="2">
    <source>
        <dbReference type="Proteomes" id="UP000266723"/>
    </source>
</evidence>
<dbReference type="Proteomes" id="UP000266723">
    <property type="component" value="Unassembled WGS sequence"/>
</dbReference>